<sequence length="136" mass="15176">MLGYRFRCSVAFAILLIITLLPTTGKGRFLLCGLALAVGIPWRDKFIEAAVSVIGSWCISPHLTGCLWILYAGTILRSQSCGFIGVCCMRVRLVGPLLELLECFWLRIFFVTGIFHLSYTPRYEGSEVILGRISQL</sequence>
<keyword evidence="1" id="KW-1133">Transmembrane helix</keyword>
<keyword evidence="3" id="KW-1185">Reference proteome</keyword>
<feature type="transmembrane region" description="Helical" evidence="1">
    <location>
        <begin position="49"/>
        <end position="72"/>
    </location>
</feature>
<dbReference type="AlphaFoldDB" id="A0A6A6XJH9"/>
<dbReference type="Proteomes" id="UP000799757">
    <property type="component" value="Unassembled WGS sequence"/>
</dbReference>
<protein>
    <submittedName>
        <fullName evidence="2">Uncharacterized protein</fullName>
    </submittedName>
</protein>
<keyword evidence="1" id="KW-0812">Transmembrane</keyword>
<reference evidence="2" key="1">
    <citation type="journal article" date="2020" name="Stud. Mycol.">
        <title>101 Dothideomycetes genomes: a test case for predicting lifestyles and emergence of pathogens.</title>
        <authorList>
            <person name="Haridas S."/>
            <person name="Albert R."/>
            <person name="Binder M."/>
            <person name="Bloem J."/>
            <person name="Labutti K."/>
            <person name="Salamov A."/>
            <person name="Andreopoulos B."/>
            <person name="Baker S."/>
            <person name="Barry K."/>
            <person name="Bills G."/>
            <person name="Bluhm B."/>
            <person name="Cannon C."/>
            <person name="Castanera R."/>
            <person name="Culley D."/>
            <person name="Daum C."/>
            <person name="Ezra D."/>
            <person name="Gonzalez J."/>
            <person name="Henrissat B."/>
            <person name="Kuo A."/>
            <person name="Liang C."/>
            <person name="Lipzen A."/>
            <person name="Lutzoni F."/>
            <person name="Magnuson J."/>
            <person name="Mondo S."/>
            <person name="Nolan M."/>
            <person name="Ohm R."/>
            <person name="Pangilinan J."/>
            <person name="Park H.-J."/>
            <person name="Ramirez L."/>
            <person name="Alfaro M."/>
            <person name="Sun H."/>
            <person name="Tritt A."/>
            <person name="Yoshinaga Y."/>
            <person name="Zwiers L.-H."/>
            <person name="Turgeon B."/>
            <person name="Goodwin S."/>
            <person name="Spatafora J."/>
            <person name="Crous P."/>
            <person name="Grigoriev I."/>
        </authorList>
    </citation>
    <scope>NUCLEOTIDE SEQUENCE</scope>
    <source>
        <strain evidence="2">CBS 109.77</strain>
    </source>
</reference>
<dbReference type="EMBL" id="MU001836">
    <property type="protein sequence ID" value="KAF2796233.1"/>
    <property type="molecule type" value="Genomic_DNA"/>
</dbReference>
<proteinExistence type="predicted"/>
<accession>A0A6A6XJH9</accession>
<gene>
    <name evidence="2" type="ORF">K505DRAFT_165991</name>
</gene>
<keyword evidence="1" id="KW-0472">Membrane</keyword>
<organism evidence="2 3">
    <name type="scientific">Melanomma pulvis-pyrius CBS 109.77</name>
    <dbReference type="NCBI Taxonomy" id="1314802"/>
    <lineage>
        <taxon>Eukaryota</taxon>
        <taxon>Fungi</taxon>
        <taxon>Dikarya</taxon>
        <taxon>Ascomycota</taxon>
        <taxon>Pezizomycotina</taxon>
        <taxon>Dothideomycetes</taxon>
        <taxon>Pleosporomycetidae</taxon>
        <taxon>Pleosporales</taxon>
        <taxon>Melanommataceae</taxon>
        <taxon>Melanomma</taxon>
    </lineage>
</organism>
<name>A0A6A6XJH9_9PLEO</name>
<evidence type="ECO:0000256" key="1">
    <source>
        <dbReference type="SAM" id="Phobius"/>
    </source>
</evidence>
<evidence type="ECO:0000313" key="3">
    <source>
        <dbReference type="Proteomes" id="UP000799757"/>
    </source>
</evidence>
<evidence type="ECO:0000313" key="2">
    <source>
        <dbReference type="EMBL" id="KAF2796233.1"/>
    </source>
</evidence>